<evidence type="ECO:0000313" key="2">
    <source>
        <dbReference type="EMBL" id="KAJ3569021.1"/>
    </source>
</evidence>
<keyword evidence="3" id="KW-1185">Reference proteome</keyword>
<sequence length="123" mass="12962">MNSASTSTASLLPSSTSSPKKNYEQAFGTLSSSFGFAGSMVSAPRVNTAYSPSTSSRKHQTRGFFSSSAEKQKPDSSKVAAQQKQAAYWASQSQKNFEAAYGDLTSTYGFGGGVPSPKSRKAH</sequence>
<evidence type="ECO:0000313" key="3">
    <source>
        <dbReference type="Proteomes" id="UP001213000"/>
    </source>
</evidence>
<protein>
    <submittedName>
        <fullName evidence="2">Uncharacterized protein</fullName>
    </submittedName>
</protein>
<gene>
    <name evidence="2" type="ORF">NP233_g5323</name>
</gene>
<name>A0AAD5VTH1_9AGAR</name>
<feature type="compositionally biased region" description="Low complexity" evidence="1">
    <location>
        <begin position="1"/>
        <end position="19"/>
    </location>
</feature>
<reference evidence="2" key="1">
    <citation type="submission" date="2022-07" db="EMBL/GenBank/DDBJ databases">
        <title>Genome Sequence of Leucocoprinus birnbaumii.</title>
        <authorList>
            <person name="Buettner E."/>
        </authorList>
    </citation>
    <scope>NUCLEOTIDE SEQUENCE</scope>
    <source>
        <strain evidence="2">VT141</strain>
    </source>
</reference>
<dbReference type="EMBL" id="JANIEX010000311">
    <property type="protein sequence ID" value="KAJ3569021.1"/>
    <property type="molecule type" value="Genomic_DNA"/>
</dbReference>
<dbReference type="AlphaFoldDB" id="A0AAD5VTH1"/>
<comment type="caution">
    <text evidence="2">The sequence shown here is derived from an EMBL/GenBank/DDBJ whole genome shotgun (WGS) entry which is preliminary data.</text>
</comment>
<evidence type="ECO:0000256" key="1">
    <source>
        <dbReference type="SAM" id="MobiDB-lite"/>
    </source>
</evidence>
<feature type="region of interest" description="Disordered" evidence="1">
    <location>
        <begin position="46"/>
        <end position="80"/>
    </location>
</feature>
<accession>A0AAD5VTH1</accession>
<dbReference type="Proteomes" id="UP001213000">
    <property type="component" value="Unassembled WGS sequence"/>
</dbReference>
<organism evidence="2 3">
    <name type="scientific">Leucocoprinus birnbaumii</name>
    <dbReference type="NCBI Taxonomy" id="56174"/>
    <lineage>
        <taxon>Eukaryota</taxon>
        <taxon>Fungi</taxon>
        <taxon>Dikarya</taxon>
        <taxon>Basidiomycota</taxon>
        <taxon>Agaricomycotina</taxon>
        <taxon>Agaricomycetes</taxon>
        <taxon>Agaricomycetidae</taxon>
        <taxon>Agaricales</taxon>
        <taxon>Agaricineae</taxon>
        <taxon>Agaricaceae</taxon>
        <taxon>Leucocoprinus</taxon>
    </lineage>
</organism>
<proteinExistence type="predicted"/>
<feature type="region of interest" description="Disordered" evidence="1">
    <location>
        <begin position="1"/>
        <end position="23"/>
    </location>
</feature>